<evidence type="ECO:0000313" key="2">
    <source>
        <dbReference type="EMBL" id="KAJ6261705.1"/>
    </source>
</evidence>
<proteinExistence type="predicted"/>
<gene>
    <name evidence="2" type="ORF">Dda_2503</name>
</gene>
<feature type="region of interest" description="Disordered" evidence="1">
    <location>
        <begin position="28"/>
        <end position="59"/>
    </location>
</feature>
<keyword evidence="3" id="KW-1185">Reference proteome</keyword>
<dbReference type="Proteomes" id="UP001221413">
    <property type="component" value="Unassembled WGS sequence"/>
</dbReference>
<sequence>MYEVARDRDDDVHMRSTRRKAMVAWMGWQEQDSPVKGNQEERKADKSPATFLSKGVLRN</sequence>
<protein>
    <submittedName>
        <fullName evidence="2">Uncharacterized protein</fullName>
    </submittedName>
</protein>
<organism evidence="2 3">
    <name type="scientific">Drechslerella dactyloides</name>
    <name type="common">Nematode-trapping fungus</name>
    <name type="synonym">Arthrobotrys dactyloides</name>
    <dbReference type="NCBI Taxonomy" id="74499"/>
    <lineage>
        <taxon>Eukaryota</taxon>
        <taxon>Fungi</taxon>
        <taxon>Dikarya</taxon>
        <taxon>Ascomycota</taxon>
        <taxon>Pezizomycotina</taxon>
        <taxon>Orbiliomycetes</taxon>
        <taxon>Orbiliales</taxon>
        <taxon>Orbiliaceae</taxon>
        <taxon>Drechslerella</taxon>
    </lineage>
</organism>
<dbReference type="AlphaFoldDB" id="A0AAD6J1Y0"/>
<name>A0AAD6J1Y0_DREDA</name>
<comment type="caution">
    <text evidence="2">The sequence shown here is derived from an EMBL/GenBank/DDBJ whole genome shotgun (WGS) entry which is preliminary data.</text>
</comment>
<reference evidence="2" key="1">
    <citation type="submission" date="2023-01" db="EMBL/GenBank/DDBJ databases">
        <title>The chitinases involved in constricting ring structure development in the nematode-trapping fungus Drechslerella dactyloides.</title>
        <authorList>
            <person name="Wang R."/>
            <person name="Zhang L."/>
            <person name="Tang P."/>
            <person name="Li S."/>
            <person name="Liang L."/>
        </authorList>
    </citation>
    <scope>NUCLEOTIDE SEQUENCE</scope>
    <source>
        <strain evidence="2">YMF1.00031</strain>
    </source>
</reference>
<evidence type="ECO:0000256" key="1">
    <source>
        <dbReference type="SAM" id="MobiDB-lite"/>
    </source>
</evidence>
<evidence type="ECO:0000313" key="3">
    <source>
        <dbReference type="Proteomes" id="UP001221413"/>
    </source>
</evidence>
<accession>A0AAD6J1Y0</accession>
<dbReference type="EMBL" id="JAQGDS010000003">
    <property type="protein sequence ID" value="KAJ6261705.1"/>
    <property type="molecule type" value="Genomic_DNA"/>
</dbReference>